<name>A0ABN9Y920_9DINO</name>
<dbReference type="SUPFAM" id="SSF49899">
    <property type="entry name" value="Concanavalin A-like lectins/glucanases"/>
    <property type="match status" value="1"/>
</dbReference>
<comment type="caution">
    <text evidence="1">The sequence shown here is derived from an EMBL/GenBank/DDBJ whole genome shotgun (WGS) entry which is preliminary data.</text>
</comment>
<dbReference type="Proteomes" id="UP001189429">
    <property type="component" value="Unassembled WGS sequence"/>
</dbReference>
<keyword evidence="2" id="KW-1185">Reference proteome</keyword>
<reference evidence="1" key="1">
    <citation type="submission" date="2023-10" db="EMBL/GenBank/DDBJ databases">
        <authorList>
            <person name="Chen Y."/>
            <person name="Shah S."/>
            <person name="Dougan E. K."/>
            <person name="Thang M."/>
            <person name="Chan C."/>
        </authorList>
    </citation>
    <scope>NUCLEOTIDE SEQUENCE [LARGE SCALE GENOMIC DNA]</scope>
</reference>
<feature type="non-terminal residue" evidence="1">
    <location>
        <position position="1"/>
    </location>
</feature>
<dbReference type="Gene3D" id="2.70.100.10">
    <property type="entry name" value="Glycoside hydrolase, family 7, domain"/>
    <property type="match status" value="1"/>
</dbReference>
<dbReference type="EMBL" id="CAUYUJ010022027">
    <property type="protein sequence ID" value="CAK0908503.1"/>
    <property type="molecule type" value="Genomic_DNA"/>
</dbReference>
<evidence type="ECO:0008006" key="3">
    <source>
        <dbReference type="Google" id="ProtNLM"/>
    </source>
</evidence>
<gene>
    <name evidence="1" type="ORF">PCOR1329_LOCUS83165</name>
</gene>
<evidence type="ECO:0000313" key="1">
    <source>
        <dbReference type="EMBL" id="CAK0908503.1"/>
    </source>
</evidence>
<proteinExistence type="predicted"/>
<evidence type="ECO:0000313" key="2">
    <source>
        <dbReference type="Proteomes" id="UP001189429"/>
    </source>
</evidence>
<protein>
    <recommendedName>
        <fullName evidence="3">Cellulase</fullName>
    </recommendedName>
</protein>
<sequence length="279" mass="30673">QQGVRLLGKTLRARVDVSQVGCGCVAGFYLYEGPPEPYCDASGSWPGKVGRCGEIDLFEGNMHSWHSTLHNKMDHPGQHGGFGGMQQEDMTYGVGPRDMLGDQYGPGGSIIDTKLPFSVAISFPKGPDGSLVDLIVMLHQDGKEQAIEWRVNKKREREGMDCTRMETDNCFSKPGCVYGQDDLSNFADMLSTGMTMQSTWWSTDEPWLDGVLDSEEGACKIDPGLEGKENYGTYKVANRECDGKQYTVDGWTLEDVQEPSDDWETVLAAMDASPVVSKS</sequence>
<accession>A0ABN9Y920</accession>
<dbReference type="InterPro" id="IPR037019">
    <property type="entry name" value="Glyco_hydro_7_sf"/>
</dbReference>
<organism evidence="1 2">
    <name type="scientific">Prorocentrum cordatum</name>
    <dbReference type="NCBI Taxonomy" id="2364126"/>
    <lineage>
        <taxon>Eukaryota</taxon>
        <taxon>Sar</taxon>
        <taxon>Alveolata</taxon>
        <taxon>Dinophyceae</taxon>
        <taxon>Prorocentrales</taxon>
        <taxon>Prorocentraceae</taxon>
        <taxon>Prorocentrum</taxon>
    </lineage>
</organism>
<dbReference type="InterPro" id="IPR013320">
    <property type="entry name" value="ConA-like_dom_sf"/>
</dbReference>